<dbReference type="EMBL" id="JAVRJZ010000009">
    <property type="protein sequence ID" value="KAK2718979.1"/>
    <property type="molecule type" value="Genomic_DNA"/>
</dbReference>
<keyword evidence="9 13" id="KW-0413">Isomerase</keyword>
<dbReference type="GO" id="GO:0005788">
    <property type="term" value="C:endoplasmic reticulum lumen"/>
    <property type="evidence" value="ECO:0007669"/>
    <property type="project" value="UniProtKB-SubCell"/>
</dbReference>
<dbReference type="PANTHER" id="PTHR18929:SF132">
    <property type="entry name" value="PROTEIN DISULFIDE-ISOMERASE A3"/>
    <property type="match status" value="1"/>
</dbReference>
<dbReference type="SUPFAM" id="SSF52833">
    <property type="entry name" value="Thioredoxin-like"/>
    <property type="match status" value="4"/>
</dbReference>
<dbReference type="PRINTS" id="PR00421">
    <property type="entry name" value="THIOREDOXIN"/>
</dbReference>
<evidence type="ECO:0000256" key="1">
    <source>
        <dbReference type="ARBA" id="ARBA00001182"/>
    </source>
</evidence>
<comment type="subcellular location">
    <subcellularLocation>
        <location evidence="2">Endoplasmic reticulum lumen</location>
    </subcellularLocation>
</comment>
<evidence type="ECO:0000256" key="6">
    <source>
        <dbReference type="ARBA" id="ARBA00022737"/>
    </source>
</evidence>
<evidence type="ECO:0000256" key="11">
    <source>
        <dbReference type="PIRSR" id="PIRSR605792-51"/>
    </source>
</evidence>
<feature type="signal peptide" evidence="13">
    <location>
        <begin position="1"/>
        <end position="21"/>
    </location>
</feature>
<dbReference type="GO" id="GO:0003756">
    <property type="term" value="F:protein disulfide isomerase activity"/>
    <property type="evidence" value="ECO:0007669"/>
    <property type="project" value="UniProtKB-EC"/>
</dbReference>
<comment type="caution">
    <text evidence="15">The sequence shown here is derived from an EMBL/GenBank/DDBJ whole genome shotgun (WGS) entry which is preliminary data.</text>
</comment>
<evidence type="ECO:0000256" key="4">
    <source>
        <dbReference type="ARBA" id="ARBA00012723"/>
    </source>
</evidence>
<sequence length="490" mass="55455">MYLRQILGLSFVLSFIGLSYAGEGALVLTDSDFSSRMADFDTSLVMFFAPWCGHCKRLKPEFDKAAETLVKDDPPIQLVKVDCTEEGKDTCSKYEVRGYPTLKIFKNGEVNAEYNGPREAAGIIKYMRAQAGPAAKELKSDSDIKSFISKDESVVVGFFEEESKLKEVFLKLADKLRENVMFGHSRNADVLSRYGYKDNVVLFRAKHLQSKFEPDYLVYEGPADKTDLNNWIESNYHGLCGHRNNDNAAQFKAPLVVAYYTVDYVKNAKGTNYWRNRIMKIAQNYKDDFTFAISDKDDFQQELNEFGFDYVTGDKPKIAARNAQNLKFVMKEEFSMEAFDQFLKDLKEGKLEPHIKSEPVPTQDGPVTVAVAKNFDDVILKSGKDVLIEFYAPWCGHCKKLAPIFDELGAKMKGEDVVIAKFDATANDVPTGFDVSGFPTLFWMPKGGKPVQYRGGRDLDDFIKYIAENASTELKSYDRDGKVKPNKEEL</sequence>
<dbReference type="InterPro" id="IPR005788">
    <property type="entry name" value="PDI_thioredoxin-like_dom"/>
</dbReference>
<proteinExistence type="inferred from homology"/>
<dbReference type="NCBIfam" id="TIGR01126">
    <property type="entry name" value="pdi_dom"/>
    <property type="match status" value="2"/>
</dbReference>
<evidence type="ECO:0000256" key="10">
    <source>
        <dbReference type="ARBA" id="ARBA00023284"/>
    </source>
</evidence>
<comment type="catalytic activity">
    <reaction evidence="1 13">
        <text>Catalyzes the rearrangement of -S-S- bonds in proteins.</text>
        <dbReference type="EC" id="5.3.4.1"/>
    </reaction>
</comment>
<evidence type="ECO:0000256" key="9">
    <source>
        <dbReference type="ARBA" id="ARBA00023235"/>
    </source>
</evidence>
<evidence type="ECO:0000256" key="7">
    <source>
        <dbReference type="ARBA" id="ARBA00022824"/>
    </source>
</evidence>
<reference evidence="15" key="1">
    <citation type="submission" date="2023-07" db="EMBL/GenBank/DDBJ databases">
        <title>Chromosome-level genome assembly of Artemia franciscana.</title>
        <authorList>
            <person name="Jo E."/>
        </authorList>
    </citation>
    <scope>NUCLEOTIDE SEQUENCE</scope>
    <source>
        <tissue evidence="15">Whole body</tissue>
    </source>
</reference>
<dbReference type="PANTHER" id="PTHR18929">
    <property type="entry name" value="PROTEIN DISULFIDE ISOMERASE"/>
    <property type="match status" value="1"/>
</dbReference>
<evidence type="ECO:0000256" key="5">
    <source>
        <dbReference type="ARBA" id="ARBA00022729"/>
    </source>
</evidence>
<gene>
    <name evidence="15" type="ORF">QYM36_006109</name>
</gene>
<keyword evidence="7" id="KW-0256">Endoplasmic reticulum</keyword>
<dbReference type="InterPro" id="IPR013766">
    <property type="entry name" value="Thioredoxin_domain"/>
</dbReference>
<dbReference type="FunFam" id="3.40.30.10:FF:000017">
    <property type="entry name" value="Protein disulfide-isomerase A4"/>
    <property type="match status" value="1"/>
</dbReference>
<dbReference type="InterPro" id="IPR005792">
    <property type="entry name" value="Prot_disulphide_isomerase"/>
</dbReference>
<organism evidence="15 16">
    <name type="scientific">Artemia franciscana</name>
    <name type="common">Brine shrimp</name>
    <name type="synonym">Artemia sanfranciscana</name>
    <dbReference type="NCBI Taxonomy" id="6661"/>
    <lineage>
        <taxon>Eukaryota</taxon>
        <taxon>Metazoa</taxon>
        <taxon>Ecdysozoa</taxon>
        <taxon>Arthropoda</taxon>
        <taxon>Crustacea</taxon>
        <taxon>Branchiopoda</taxon>
        <taxon>Anostraca</taxon>
        <taxon>Artemiidae</taxon>
        <taxon>Artemia</taxon>
    </lineage>
</organism>
<dbReference type="AlphaFoldDB" id="A0AA88LAG7"/>
<dbReference type="Pfam" id="PF00085">
    <property type="entry name" value="Thioredoxin"/>
    <property type="match status" value="2"/>
</dbReference>
<evidence type="ECO:0000256" key="3">
    <source>
        <dbReference type="ARBA" id="ARBA00006347"/>
    </source>
</evidence>
<feature type="domain" description="Thioredoxin" evidence="14">
    <location>
        <begin position="19"/>
        <end position="132"/>
    </location>
</feature>
<evidence type="ECO:0000313" key="16">
    <source>
        <dbReference type="Proteomes" id="UP001187531"/>
    </source>
</evidence>
<dbReference type="GO" id="GO:0006457">
    <property type="term" value="P:protein folding"/>
    <property type="evidence" value="ECO:0007669"/>
    <property type="project" value="TreeGrafter"/>
</dbReference>
<dbReference type="InterPro" id="IPR036249">
    <property type="entry name" value="Thioredoxin-like_sf"/>
</dbReference>
<dbReference type="FunFam" id="3.40.30.10:FF:000303">
    <property type="entry name" value="Protein disulfide-isomerase"/>
    <property type="match status" value="1"/>
</dbReference>
<keyword evidence="8 11" id="KW-1015">Disulfide bond</keyword>
<dbReference type="InterPro" id="IPR017937">
    <property type="entry name" value="Thioredoxin_CS"/>
</dbReference>
<evidence type="ECO:0000256" key="12">
    <source>
        <dbReference type="RuleBase" id="RU004208"/>
    </source>
</evidence>
<evidence type="ECO:0000256" key="8">
    <source>
        <dbReference type="ARBA" id="ARBA00023157"/>
    </source>
</evidence>
<feature type="disulfide bond" description="Redox-active" evidence="11">
    <location>
        <begin position="52"/>
        <end position="55"/>
    </location>
</feature>
<feature type="domain" description="Thioredoxin" evidence="14">
    <location>
        <begin position="346"/>
        <end position="471"/>
    </location>
</feature>
<evidence type="ECO:0000313" key="15">
    <source>
        <dbReference type="EMBL" id="KAK2718979.1"/>
    </source>
</evidence>
<feature type="chain" id="PRO_5041516920" description="Protein disulfide-isomerase" evidence="13">
    <location>
        <begin position="22"/>
        <end position="490"/>
    </location>
</feature>
<dbReference type="GO" id="GO:0034976">
    <property type="term" value="P:response to endoplasmic reticulum stress"/>
    <property type="evidence" value="ECO:0007669"/>
    <property type="project" value="TreeGrafter"/>
</dbReference>
<dbReference type="CDD" id="cd03073">
    <property type="entry name" value="PDI_b'_ERp72_ERp57"/>
    <property type="match status" value="1"/>
</dbReference>
<name>A0AA88LAG7_ARTSF</name>
<keyword evidence="6" id="KW-0677">Repeat</keyword>
<keyword evidence="10 11" id="KW-0676">Redox-active center</keyword>
<dbReference type="CDD" id="cd02961">
    <property type="entry name" value="PDI_a_family"/>
    <property type="match status" value="1"/>
</dbReference>
<keyword evidence="5 13" id="KW-0732">Signal</keyword>
<dbReference type="EC" id="5.3.4.1" evidence="4 13"/>
<dbReference type="Proteomes" id="UP001187531">
    <property type="component" value="Unassembled WGS sequence"/>
</dbReference>
<dbReference type="NCBIfam" id="TIGR01130">
    <property type="entry name" value="ER_PDI_fam"/>
    <property type="match status" value="1"/>
</dbReference>
<dbReference type="CDD" id="cd02995">
    <property type="entry name" value="PDI_a_PDI_a'_C"/>
    <property type="match status" value="1"/>
</dbReference>
<accession>A0AA88LAG7</accession>
<evidence type="ECO:0000256" key="13">
    <source>
        <dbReference type="RuleBase" id="RU361130"/>
    </source>
</evidence>
<keyword evidence="16" id="KW-1185">Reference proteome</keyword>
<dbReference type="Pfam" id="PF13848">
    <property type="entry name" value="Thioredoxin_6"/>
    <property type="match status" value="1"/>
</dbReference>
<protein>
    <recommendedName>
        <fullName evidence="4 13">Protein disulfide-isomerase</fullName>
        <ecNumber evidence="4 13">5.3.4.1</ecNumber>
    </recommendedName>
</protein>
<dbReference type="Gene3D" id="3.40.30.10">
    <property type="entry name" value="Glutaredoxin"/>
    <property type="match status" value="4"/>
</dbReference>
<feature type="disulfide bond" description="Redox-active" evidence="11">
    <location>
        <begin position="395"/>
        <end position="398"/>
    </location>
</feature>
<dbReference type="FunFam" id="3.40.30.10:FF:000077">
    <property type="entry name" value="Protein disulfide-isomerase"/>
    <property type="match status" value="1"/>
</dbReference>
<evidence type="ECO:0000259" key="14">
    <source>
        <dbReference type="PROSITE" id="PS51352"/>
    </source>
</evidence>
<dbReference type="PROSITE" id="PS51352">
    <property type="entry name" value="THIOREDOXIN_2"/>
    <property type="match status" value="2"/>
</dbReference>
<dbReference type="PROSITE" id="PS00194">
    <property type="entry name" value="THIOREDOXIN_1"/>
    <property type="match status" value="2"/>
</dbReference>
<comment type="similarity">
    <text evidence="3 12">Belongs to the protein disulfide isomerase family.</text>
</comment>
<evidence type="ECO:0000256" key="2">
    <source>
        <dbReference type="ARBA" id="ARBA00004319"/>
    </source>
</evidence>